<dbReference type="PANTHER" id="PTHR32060">
    <property type="entry name" value="TAIL-SPECIFIC PROTEASE"/>
    <property type="match status" value="1"/>
</dbReference>
<dbReference type="Pfam" id="PF11818">
    <property type="entry name" value="DUF3340"/>
    <property type="match status" value="1"/>
</dbReference>
<sequence>MKLNPPSKAASALSLCMVLLLGTAIFAQQATVSDSASDSTTAKRVCAMVSRFHISGKPINDEISQKLMKRFIKQLDPQKLYFYKSDIEAFEKDKTQLDDKLAVGDVNFAYESFDLYLKRLQERMEYAQQLVDVDHDFTVDESIIVDAKEQDFAKDQTEMNERWRKRVKYDLLNLVLEDTKLEEAREQLHKRYRNNLRTMAQTEKSEKLEMYLSSLTHCFDPHSSYMSPQTLEDFRISMELSLDGIGAALRSEDGFTVVAEIVPGGAADADGRLKPGDKIVAVAQEDGDFVDVVEMKLSKVVRYIRGKRGTIVQLRVKKEKNNAVETYELTRKKIELSTSEVKGKIIETGERLPGKTGRIGVISIPSFYRDFRGAQRGDENFKSTARDVRKVLYDFRDQGGVDGVVVDLRFNGGGALSEAIEVSGLFVDEGPVVQVKQMDGERKIHSDVEPGAVYTGPLVVVCNRLSASASEIFAGVIKDYKRGLIIGDTTTHGKGTVQNVMPVSNQMFSFLRGQDLGALKLTINQFYRVNGDSTQNRGVRSDIVLPSLIDNMDLGESFLDDAMEFDQTEVAQFAPVGMVNPQILDQLKQSSSKRIVADKEFKETQEEIDKYLQKKNQKTISLNEVTRRKELSSDKEKEKEDKKKEEEKAKKEAADKEIFKKDYYNDEILNITVDYMNVLKNMNTVQR</sequence>
<dbReference type="InterPro" id="IPR004447">
    <property type="entry name" value="Peptidase_S41A"/>
</dbReference>
<dbReference type="NCBIfam" id="TIGR00225">
    <property type="entry name" value="prc"/>
    <property type="match status" value="1"/>
</dbReference>
<dbReference type="Pfam" id="PF17804">
    <property type="entry name" value="TSP_NTD"/>
    <property type="match status" value="1"/>
</dbReference>
<comment type="similarity">
    <text evidence="1 5">Belongs to the peptidase S41A family.</text>
</comment>
<dbReference type="SUPFAM" id="SSF50156">
    <property type="entry name" value="PDZ domain-like"/>
    <property type="match status" value="1"/>
</dbReference>
<feature type="region of interest" description="Disordered" evidence="6">
    <location>
        <begin position="625"/>
        <end position="653"/>
    </location>
</feature>
<dbReference type="InterPro" id="IPR036034">
    <property type="entry name" value="PDZ_sf"/>
</dbReference>
<dbReference type="GO" id="GO:0006508">
    <property type="term" value="P:proteolysis"/>
    <property type="evidence" value="ECO:0007669"/>
    <property type="project" value="UniProtKB-KW"/>
</dbReference>
<dbReference type="GO" id="GO:0004252">
    <property type="term" value="F:serine-type endopeptidase activity"/>
    <property type="evidence" value="ECO:0007669"/>
    <property type="project" value="UniProtKB-EC"/>
</dbReference>
<dbReference type="EMBL" id="CP042910">
    <property type="protein sequence ID" value="QEG15437.1"/>
    <property type="molecule type" value="Genomic_DNA"/>
</dbReference>
<dbReference type="RefSeq" id="WP_052301293.1">
    <property type="nucleotide sequence ID" value="NZ_CAXAST010000003.1"/>
</dbReference>
<evidence type="ECO:0000256" key="7">
    <source>
        <dbReference type="SAM" id="SignalP"/>
    </source>
</evidence>
<name>A0ABX5YIA2_9PLAN</name>
<dbReference type="GeneID" id="98645919"/>
<evidence type="ECO:0000256" key="6">
    <source>
        <dbReference type="SAM" id="MobiDB-lite"/>
    </source>
</evidence>
<keyword evidence="10" id="KW-1185">Reference proteome</keyword>
<dbReference type="PROSITE" id="PS50106">
    <property type="entry name" value="PDZ"/>
    <property type="match status" value="1"/>
</dbReference>
<evidence type="ECO:0000256" key="3">
    <source>
        <dbReference type="ARBA" id="ARBA00022801"/>
    </source>
</evidence>
<reference evidence="9 10" key="1">
    <citation type="submission" date="2019-08" db="EMBL/GenBank/DDBJ databases">
        <title>Deep-cultivation of Planctomycetes and their phenomic and genomic characterization uncovers novel biology.</title>
        <authorList>
            <person name="Wiegand S."/>
            <person name="Jogler M."/>
            <person name="Boedeker C."/>
            <person name="Pinto D."/>
            <person name="Vollmers J."/>
            <person name="Rivas-Marin E."/>
            <person name="Kohn T."/>
            <person name="Peeters S.H."/>
            <person name="Heuer A."/>
            <person name="Rast P."/>
            <person name="Oberbeckmann S."/>
            <person name="Bunk B."/>
            <person name="Jeske O."/>
            <person name="Meyerdierks A."/>
            <person name="Storesund J.E."/>
            <person name="Kallscheuer N."/>
            <person name="Luecker S."/>
            <person name="Lage O.M."/>
            <person name="Pohl T."/>
            <person name="Merkel B.J."/>
            <person name="Hornburger P."/>
            <person name="Mueller R.-W."/>
            <person name="Bruemmer F."/>
            <person name="Labrenz M."/>
            <person name="Spormann A.M."/>
            <person name="Op den Camp H."/>
            <person name="Overmann J."/>
            <person name="Amann R."/>
            <person name="Jetten M.S.M."/>
            <person name="Mascher T."/>
            <person name="Medema M.H."/>
            <person name="Devos D.P."/>
            <person name="Kaster A.-K."/>
            <person name="Ovreas L."/>
            <person name="Rohde M."/>
            <person name="Galperin M.Y."/>
            <person name="Jogler C."/>
        </authorList>
    </citation>
    <scope>NUCLEOTIDE SEQUENCE [LARGE SCALE GENOMIC DNA]</scope>
    <source>
        <strain evidence="9 10">DSM 8797</strain>
    </source>
</reference>
<keyword evidence="4 5" id="KW-0720">Serine protease</keyword>
<evidence type="ECO:0000313" key="9">
    <source>
        <dbReference type="EMBL" id="QEG15437.1"/>
    </source>
</evidence>
<dbReference type="InterPro" id="IPR040573">
    <property type="entry name" value="TSP_N"/>
</dbReference>
<dbReference type="SUPFAM" id="SSF52096">
    <property type="entry name" value="ClpP/crotonase"/>
    <property type="match status" value="1"/>
</dbReference>
<evidence type="ECO:0000256" key="2">
    <source>
        <dbReference type="ARBA" id="ARBA00022670"/>
    </source>
</evidence>
<evidence type="ECO:0000256" key="4">
    <source>
        <dbReference type="ARBA" id="ARBA00022825"/>
    </source>
</evidence>
<keyword evidence="3 5" id="KW-0378">Hydrolase</keyword>
<evidence type="ECO:0000313" key="10">
    <source>
        <dbReference type="Proteomes" id="UP000322887"/>
    </source>
</evidence>
<dbReference type="InterPro" id="IPR020992">
    <property type="entry name" value="Tail_Prtase_C"/>
</dbReference>
<keyword evidence="7" id="KW-0732">Signal</keyword>
<evidence type="ECO:0000259" key="8">
    <source>
        <dbReference type="PROSITE" id="PS50106"/>
    </source>
</evidence>
<accession>A0ABX5YIA2</accession>
<dbReference type="Gene3D" id="2.30.42.10">
    <property type="match status" value="1"/>
</dbReference>
<proteinExistence type="inferred from homology"/>
<feature type="domain" description="PDZ" evidence="8">
    <location>
        <begin position="235"/>
        <end position="319"/>
    </location>
</feature>
<dbReference type="SMART" id="SM00228">
    <property type="entry name" value="PDZ"/>
    <property type="match status" value="1"/>
</dbReference>
<dbReference type="InterPro" id="IPR001478">
    <property type="entry name" value="PDZ"/>
</dbReference>
<dbReference type="CDD" id="cd07560">
    <property type="entry name" value="Peptidase_S41_CPP"/>
    <property type="match status" value="1"/>
</dbReference>
<dbReference type="InterPro" id="IPR029045">
    <property type="entry name" value="ClpP/crotonase-like_dom_sf"/>
</dbReference>
<organism evidence="9 10">
    <name type="scientific">Gimesia maris</name>
    <dbReference type="NCBI Taxonomy" id="122"/>
    <lineage>
        <taxon>Bacteria</taxon>
        <taxon>Pseudomonadati</taxon>
        <taxon>Planctomycetota</taxon>
        <taxon>Planctomycetia</taxon>
        <taxon>Planctomycetales</taxon>
        <taxon>Planctomycetaceae</taxon>
        <taxon>Gimesia</taxon>
    </lineage>
</organism>
<dbReference type="Gene3D" id="3.90.226.10">
    <property type="entry name" value="2-enoyl-CoA Hydratase, Chain A, domain 1"/>
    <property type="match status" value="1"/>
</dbReference>
<dbReference type="SMART" id="SM00245">
    <property type="entry name" value="TSPc"/>
    <property type="match status" value="1"/>
</dbReference>
<dbReference type="EC" id="3.4.21.102" evidence="9"/>
<evidence type="ECO:0000256" key="5">
    <source>
        <dbReference type="RuleBase" id="RU004404"/>
    </source>
</evidence>
<dbReference type="PANTHER" id="PTHR32060:SF22">
    <property type="entry name" value="CARBOXYL-TERMINAL-PROCESSING PEPTIDASE 3, CHLOROPLASTIC"/>
    <property type="match status" value="1"/>
</dbReference>
<dbReference type="InterPro" id="IPR005151">
    <property type="entry name" value="Tail-specific_protease"/>
</dbReference>
<feature type="signal peptide" evidence="7">
    <location>
        <begin position="1"/>
        <end position="27"/>
    </location>
</feature>
<protein>
    <submittedName>
        <fullName evidence="9">Tail-specific protease</fullName>
        <ecNumber evidence="9">3.4.21.102</ecNumber>
    </submittedName>
</protein>
<dbReference type="Pfam" id="PF00595">
    <property type="entry name" value="PDZ"/>
    <property type="match status" value="1"/>
</dbReference>
<dbReference type="CDD" id="cd06782">
    <property type="entry name" value="cpPDZ_CPP-like"/>
    <property type="match status" value="1"/>
</dbReference>
<feature type="chain" id="PRO_5046404857" evidence="7">
    <location>
        <begin position="28"/>
        <end position="687"/>
    </location>
</feature>
<evidence type="ECO:0000256" key="1">
    <source>
        <dbReference type="ARBA" id="ARBA00009179"/>
    </source>
</evidence>
<dbReference type="Proteomes" id="UP000322887">
    <property type="component" value="Chromosome"/>
</dbReference>
<keyword evidence="2 5" id="KW-0645">Protease</keyword>
<gene>
    <name evidence="9" type="primary">prc</name>
    <name evidence="9" type="ORF">GmarT_12770</name>
</gene>
<dbReference type="Pfam" id="PF03572">
    <property type="entry name" value="Peptidase_S41"/>
    <property type="match status" value="1"/>
</dbReference>